<evidence type="ECO:0000313" key="8">
    <source>
        <dbReference type="Proteomes" id="UP000259273"/>
    </source>
</evidence>
<dbReference type="InterPro" id="IPR036852">
    <property type="entry name" value="Peptidase_S8/S53_dom_sf"/>
</dbReference>
<sequence length="360" mass="37174">PAAYDGVISVAAVDAQREIASYSNRGTSIDISAPGGDGSTDFNGDGYPDGILSTGGSADAGGVEFAYTFLNGTSMAAPHVSGVIALMKSINPQLDGPQLESLLQSSSLTDDLGSAGRDDLYGHGLVNARKAVEAALASIGETFTPPATLRASSQSLNFGGAREQLDITLSNGGSGDLQVLGLDSDASWLSVSALEVDAAGLGRYRLQVDRSGLADGLYSATVSARSSANSLQVRALLSVGDAAVADVGVLYIIVYDPATDAAIAQSVARAEAGRYAFRFQDLPDGTYQVFAGTDADNDLFICDAGEACGAWLTTDEPGLIVLDRDRDALDFPIEHFIRLPSGPDVNANVASESRGVPRER</sequence>
<dbReference type="PANTHER" id="PTHR43806">
    <property type="entry name" value="PEPTIDASE S8"/>
    <property type="match status" value="1"/>
</dbReference>
<dbReference type="InterPro" id="IPR023828">
    <property type="entry name" value="Peptidase_S8_Ser-AS"/>
</dbReference>
<evidence type="ECO:0000313" key="7">
    <source>
        <dbReference type="EMBL" id="HAN28795.1"/>
    </source>
</evidence>
<dbReference type="AlphaFoldDB" id="A0A3C1KQ48"/>
<keyword evidence="2 7" id="KW-0645">Protease</keyword>
<dbReference type="PROSITE" id="PS51892">
    <property type="entry name" value="SUBTILASE"/>
    <property type="match status" value="1"/>
</dbReference>
<protein>
    <submittedName>
        <fullName evidence="7">Serine protease</fullName>
    </submittedName>
</protein>
<feature type="domain" description="Peptidase S8/S53" evidence="6">
    <location>
        <begin position="1"/>
        <end position="124"/>
    </location>
</feature>
<comment type="caution">
    <text evidence="7">The sequence shown here is derived from an EMBL/GenBank/DDBJ whole genome shotgun (WGS) entry which is preliminary data.</text>
</comment>
<evidence type="ECO:0000259" key="6">
    <source>
        <dbReference type="Pfam" id="PF00082"/>
    </source>
</evidence>
<dbReference type="STRING" id="1121937.GCA_000423125_02538"/>
<dbReference type="GO" id="GO:0004252">
    <property type="term" value="F:serine-type endopeptidase activity"/>
    <property type="evidence" value="ECO:0007669"/>
    <property type="project" value="InterPro"/>
</dbReference>
<accession>A0A3C1KQ48</accession>
<organism evidence="7 8">
    <name type="scientific">Haliea salexigens</name>
    <dbReference type="NCBI Taxonomy" id="287487"/>
    <lineage>
        <taxon>Bacteria</taxon>
        <taxon>Pseudomonadati</taxon>
        <taxon>Pseudomonadota</taxon>
        <taxon>Gammaproteobacteria</taxon>
        <taxon>Cellvibrionales</taxon>
        <taxon>Halieaceae</taxon>
        <taxon>Haliea</taxon>
    </lineage>
</organism>
<evidence type="ECO:0000256" key="3">
    <source>
        <dbReference type="ARBA" id="ARBA00022801"/>
    </source>
</evidence>
<feature type="non-terminal residue" evidence="7">
    <location>
        <position position="1"/>
    </location>
</feature>
<evidence type="ECO:0000256" key="5">
    <source>
        <dbReference type="PROSITE-ProRule" id="PRU01240"/>
    </source>
</evidence>
<dbReference type="PANTHER" id="PTHR43806:SF11">
    <property type="entry name" value="CEREVISIN-RELATED"/>
    <property type="match status" value="1"/>
</dbReference>
<evidence type="ECO:0000256" key="1">
    <source>
        <dbReference type="ARBA" id="ARBA00011073"/>
    </source>
</evidence>
<dbReference type="PROSITE" id="PS00138">
    <property type="entry name" value="SUBTILASE_SER"/>
    <property type="match status" value="1"/>
</dbReference>
<comment type="similarity">
    <text evidence="1 5">Belongs to the peptidase S8 family.</text>
</comment>
<evidence type="ECO:0000256" key="4">
    <source>
        <dbReference type="ARBA" id="ARBA00022825"/>
    </source>
</evidence>
<dbReference type="SUPFAM" id="SSF52743">
    <property type="entry name" value="Subtilisin-like"/>
    <property type="match status" value="1"/>
</dbReference>
<gene>
    <name evidence="7" type="ORF">DCP75_13935</name>
</gene>
<dbReference type="Proteomes" id="UP000259273">
    <property type="component" value="Unassembled WGS sequence"/>
</dbReference>
<dbReference type="Gene3D" id="3.40.50.200">
    <property type="entry name" value="Peptidase S8/S53 domain"/>
    <property type="match status" value="1"/>
</dbReference>
<name>A0A3C1KQ48_9GAMM</name>
<dbReference type="Pfam" id="PF00082">
    <property type="entry name" value="Peptidase_S8"/>
    <property type="match status" value="1"/>
</dbReference>
<dbReference type="EMBL" id="DMND01000186">
    <property type="protein sequence ID" value="HAN28795.1"/>
    <property type="molecule type" value="Genomic_DNA"/>
</dbReference>
<keyword evidence="4" id="KW-0720">Serine protease</keyword>
<evidence type="ECO:0000256" key="2">
    <source>
        <dbReference type="ARBA" id="ARBA00022670"/>
    </source>
</evidence>
<reference evidence="7 8" key="1">
    <citation type="journal article" date="2018" name="Nat. Biotechnol.">
        <title>A standardized bacterial taxonomy based on genome phylogeny substantially revises the tree of life.</title>
        <authorList>
            <person name="Parks D.H."/>
            <person name="Chuvochina M."/>
            <person name="Waite D.W."/>
            <person name="Rinke C."/>
            <person name="Skarshewski A."/>
            <person name="Chaumeil P.A."/>
            <person name="Hugenholtz P."/>
        </authorList>
    </citation>
    <scope>NUCLEOTIDE SEQUENCE [LARGE SCALE GENOMIC DNA]</scope>
    <source>
        <strain evidence="7">UBA9158</strain>
    </source>
</reference>
<dbReference type="InterPro" id="IPR050131">
    <property type="entry name" value="Peptidase_S8_subtilisin-like"/>
</dbReference>
<keyword evidence="3" id="KW-0378">Hydrolase</keyword>
<comment type="caution">
    <text evidence="5">Lacks conserved residue(s) required for the propagation of feature annotation.</text>
</comment>
<proteinExistence type="inferred from homology"/>
<dbReference type="GO" id="GO:0006508">
    <property type="term" value="P:proteolysis"/>
    <property type="evidence" value="ECO:0007669"/>
    <property type="project" value="UniProtKB-KW"/>
</dbReference>
<dbReference type="InterPro" id="IPR000209">
    <property type="entry name" value="Peptidase_S8/S53_dom"/>
</dbReference>